<keyword evidence="6 7" id="KW-0472">Membrane</keyword>
<feature type="transmembrane region" description="Helical" evidence="7">
    <location>
        <begin position="137"/>
        <end position="162"/>
    </location>
</feature>
<dbReference type="PANTHER" id="PTHR32196:SF72">
    <property type="entry name" value="RIBOSE IMPORT PERMEASE PROTEIN RBSC"/>
    <property type="match status" value="1"/>
</dbReference>
<name>A0ABX0RUJ1_9GAMM</name>
<accession>A0ABX0RUJ1</accession>
<dbReference type="Proteomes" id="UP001515780">
    <property type="component" value="Unassembled WGS sequence"/>
</dbReference>
<feature type="transmembrane region" description="Helical" evidence="7">
    <location>
        <begin position="28"/>
        <end position="46"/>
    </location>
</feature>
<evidence type="ECO:0000256" key="1">
    <source>
        <dbReference type="ARBA" id="ARBA00004429"/>
    </source>
</evidence>
<dbReference type="EMBL" id="VWXC01000019">
    <property type="protein sequence ID" value="NIG21260.1"/>
    <property type="molecule type" value="Genomic_DNA"/>
</dbReference>
<evidence type="ECO:0000256" key="2">
    <source>
        <dbReference type="ARBA" id="ARBA00007942"/>
    </source>
</evidence>
<keyword evidence="9" id="KW-1185">Reference proteome</keyword>
<comment type="similarity">
    <text evidence="2">Belongs to the binding-protein-dependent transport system permease family. AraH/RbsC subfamily.</text>
</comment>
<sequence>MAKSISASSLSAASPTQPKRLWLTTTELQILFAIAFLAVLFSLLFPGSFATLTTANNMARVAGILAVVSIGQSFALIVGGFDISVGATMGLASVTGALLMKAGIDVPLAALLAVLSGTAVGLINGIGIALFRVTPFVMTLGVLTVTAGLANQLANGGTIIGLPRALSMLGRSNWGSIPSAAAIAIIVLLLAWFLMQRTRFGLYIYAIGGSRETARVAGVAVKAYEMLAYTLCGTFAAMGGVMLTSRVSVAQGSLGQGYDLLSIATAVIGGVVIGGGIGRFTGVILGVVFITLLTTGLDIAGVNPFIQQMITGAVLVIAVIISRARGMGLAPLKRLFMPARP</sequence>
<proteinExistence type="inferred from homology"/>
<dbReference type="CDD" id="cd06579">
    <property type="entry name" value="TM_PBP1_transp_AraH_like"/>
    <property type="match status" value="1"/>
</dbReference>
<feature type="transmembrane region" description="Helical" evidence="7">
    <location>
        <begin position="305"/>
        <end position="324"/>
    </location>
</feature>
<evidence type="ECO:0000256" key="3">
    <source>
        <dbReference type="ARBA" id="ARBA00022475"/>
    </source>
</evidence>
<comment type="caution">
    <text evidence="8">The sequence shown here is derived from an EMBL/GenBank/DDBJ whole genome shotgun (WGS) entry which is preliminary data.</text>
</comment>
<feature type="transmembrane region" description="Helical" evidence="7">
    <location>
        <begin position="174"/>
        <end position="195"/>
    </location>
</feature>
<dbReference type="PANTHER" id="PTHR32196">
    <property type="entry name" value="ABC TRANSPORTER PERMEASE PROTEIN YPHD-RELATED-RELATED"/>
    <property type="match status" value="1"/>
</dbReference>
<feature type="transmembrane region" description="Helical" evidence="7">
    <location>
        <begin position="226"/>
        <end position="248"/>
    </location>
</feature>
<evidence type="ECO:0000313" key="9">
    <source>
        <dbReference type="Proteomes" id="UP001515780"/>
    </source>
</evidence>
<keyword evidence="5 7" id="KW-1133">Transmembrane helix</keyword>
<evidence type="ECO:0000256" key="5">
    <source>
        <dbReference type="ARBA" id="ARBA00022989"/>
    </source>
</evidence>
<feature type="transmembrane region" description="Helical" evidence="7">
    <location>
        <begin position="58"/>
        <end position="77"/>
    </location>
</feature>
<evidence type="ECO:0000256" key="6">
    <source>
        <dbReference type="ARBA" id="ARBA00023136"/>
    </source>
</evidence>
<feature type="transmembrane region" description="Helical" evidence="7">
    <location>
        <begin position="107"/>
        <end position="131"/>
    </location>
</feature>
<dbReference type="InterPro" id="IPR001851">
    <property type="entry name" value="ABC_transp_permease"/>
</dbReference>
<gene>
    <name evidence="8" type="ORF">F3J37_21530</name>
</gene>
<keyword evidence="3" id="KW-1003">Cell membrane</keyword>
<feature type="transmembrane region" description="Helical" evidence="7">
    <location>
        <begin position="260"/>
        <end position="293"/>
    </location>
</feature>
<protein>
    <submittedName>
        <fullName evidence="8">ABC transporter permease</fullName>
    </submittedName>
</protein>
<organism evidence="8 9">
    <name type="scientific">Candidatus Pantoea communis</name>
    <dbReference type="NCBI Taxonomy" id="2608354"/>
    <lineage>
        <taxon>Bacteria</taxon>
        <taxon>Pseudomonadati</taxon>
        <taxon>Pseudomonadota</taxon>
        <taxon>Gammaproteobacteria</taxon>
        <taxon>Enterobacterales</taxon>
        <taxon>Erwiniaceae</taxon>
        <taxon>Pantoea</taxon>
    </lineage>
</organism>
<keyword evidence="4 7" id="KW-0812">Transmembrane</keyword>
<evidence type="ECO:0000256" key="7">
    <source>
        <dbReference type="SAM" id="Phobius"/>
    </source>
</evidence>
<comment type="subcellular location">
    <subcellularLocation>
        <location evidence="1">Cell inner membrane</location>
        <topology evidence="1">Multi-pass membrane protein</topology>
    </subcellularLocation>
</comment>
<dbReference type="RefSeq" id="WP_166935651.1">
    <property type="nucleotide sequence ID" value="NZ_VWXC01000019.1"/>
</dbReference>
<evidence type="ECO:0000313" key="8">
    <source>
        <dbReference type="EMBL" id="NIG21260.1"/>
    </source>
</evidence>
<dbReference type="Pfam" id="PF02653">
    <property type="entry name" value="BPD_transp_2"/>
    <property type="match status" value="1"/>
</dbReference>
<evidence type="ECO:0000256" key="4">
    <source>
        <dbReference type="ARBA" id="ARBA00022692"/>
    </source>
</evidence>
<reference evidence="8 9" key="1">
    <citation type="journal article" date="2019" name="bioRxiv">
        <title>Bacteria contribute to plant secondary compound degradation in a generalist herbivore system.</title>
        <authorList>
            <person name="Francoeur C.B."/>
            <person name="Khadempour L."/>
            <person name="Moreira-Soto R.D."/>
            <person name="Gotting K."/>
            <person name="Book A.J."/>
            <person name="Pinto-Tomas A.A."/>
            <person name="Keefover-Ring K."/>
            <person name="Currie C.R."/>
        </authorList>
    </citation>
    <scope>NUCLEOTIDE SEQUENCE [LARGE SCALE GENOMIC DNA]</scope>
    <source>
        <strain evidence="8">Al-1710</strain>
    </source>
</reference>